<dbReference type="EMBL" id="GIFC01005973">
    <property type="protein sequence ID" value="MXU88056.1"/>
    <property type="molecule type" value="Transcribed_RNA"/>
</dbReference>
<protein>
    <submittedName>
        <fullName evidence="2">Putative secreted protein</fullName>
    </submittedName>
</protein>
<dbReference type="AlphaFoldDB" id="A0A6B0UGW5"/>
<evidence type="ECO:0000313" key="2">
    <source>
        <dbReference type="EMBL" id="MXU88056.1"/>
    </source>
</evidence>
<proteinExistence type="predicted"/>
<feature type="region of interest" description="Disordered" evidence="1">
    <location>
        <begin position="21"/>
        <end position="57"/>
    </location>
</feature>
<accession>A0A6B0UGW5</accession>
<sequence length="100" mass="10498">MTWRGRYLRRLSVCSRLLRKATSSDADGSGTPSMTRDRGTAPAAHKPASPDSALPGSTLASLDEAACLPVPPSRLCCSCEWSGGGHLFLTSDPHLALNSS</sequence>
<feature type="compositionally biased region" description="Polar residues" evidence="1">
    <location>
        <begin position="21"/>
        <end position="34"/>
    </location>
</feature>
<reference evidence="2" key="1">
    <citation type="submission" date="2019-12" db="EMBL/GenBank/DDBJ databases">
        <title>An insight into the sialome of adult female Ixodes ricinus ticks feeding for 6 days.</title>
        <authorList>
            <person name="Perner J."/>
            <person name="Ribeiro J.M.C."/>
        </authorList>
    </citation>
    <scope>NUCLEOTIDE SEQUENCE</scope>
    <source>
        <strain evidence="2">Semi-engorged</strain>
        <tissue evidence="2">Salivary glands</tissue>
    </source>
</reference>
<organism evidence="2">
    <name type="scientific">Ixodes ricinus</name>
    <name type="common">Common tick</name>
    <name type="synonym">Acarus ricinus</name>
    <dbReference type="NCBI Taxonomy" id="34613"/>
    <lineage>
        <taxon>Eukaryota</taxon>
        <taxon>Metazoa</taxon>
        <taxon>Ecdysozoa</taxon>
        <taxon>Arthropoda</taxon>
        <taxon>Chelicerata</taxon>
        <taxon>Arachnida</taxon>
        <taxon>Acari</taxon>
        <taxon>Parasitiformes</taxon>
        <taxon>Ixodida</taxon>
        <taxon>Ixodoidea</taxon>
        <taxon>Ixodidae</taxon>
        <taxon>Ixodinae</taxon>
        <taxon>Ixodes</taxon>
    </lineage>
</organism>
<name>A0A6B0UGW5_IXORI</name>
<evidence type="ECO:0000256" key="1">
    <source>
        <dbReference type="SAM" id="MobiDB-lite"/>
    </source>
</evidence>